<proteinExistence type="predicted"/>
<accession>A0A3S4ZJ49</accession>
<organism evidence="1 2">
    <name type="scientific">Protopolystoma xenopodis</name>
    <dbReference type="NCBI Taxonomy" id="117903"/>
    <lineage>
        <taxon>Eukaryota</taxon>
        <taxon>Metazoa</taxon>
        <taxon>Spiralia</taxon>
        <taxon>Lophotrochozoa</taxon>
        <taxon>Platyhelminthes</taxon>
        <taxon>Monogenea</taxon>
        <taxon>Polyopisthocotylea</taxon>
        <taxon>Polystomatidea</taxon>
        <taxon>Polystomatidae</taxon>
        <taxon>Protopolystoma</taxon>
    </lineage>
</organism>
<gene>
    <name evidence="1" type="ORF">PXEA_LOCUS6320</name>
</gene>
<sequence>MADLEGHRTFEHIIEQICRQEVLIPGLEGRVNCSMSQ</sequence>
<evidence type="ECO:0000313" key="1">
    <source>
        <dbReference type="EMBL" id="VEL12880.1"/>
    </source>
</evidence>
<dbReference type="EMBL" id="CAAALY010016149">
    <property type="protein sequence ID" value="VEL12880.1"/>
    <property type="molecule type" value="Genomic_DNA"/>
</dbReference>
<comment type="caution">
    <text evidence="1">The sequence shown here is derived from an EMBL/GenBank/DDBJ whole genome shotgun (WGS) entry which is preliminary data.</text>
</comment>
<reference evidence="1" key="1">
    <citation type="submission" date="2018-11" db="EMBL/GenBank/DDBJ databases">
        <authorList>
            <consortium name="Pathogen Informatics"/>
        </authorList>
    </citation>
    <scope>NUCLEOTIDE SEQUENCE</scope>
</reference>
<protein>
    <submittedName>
        <fullName evidence="1">Uncharacterized protein</fullName>
    </submittedName>
</protein>
<name>A0A3S4ZJ49_9PLAT</name>
<keyword evidence="2" id="KW-1185">Reference proteome</keyword>
<evidence type="ECO:0000313" key="2">
    <source>
        <dbReference type="Proteomes" id="UP000784294"/>
    </source>
</evidence>
<dbReference type="AlphaFoldDB" id="A0A3S4ZJ49"/>
<dbReference type="Proteomes" id="UP000784294">
    <property type="component" value="Unassembled WGS sequence"/>
</dbReference>